<dbReference type="Proteomes" id="UP000742786">
    <property type="component" value="Unassembled WGS sequence"/>
</dbReference>
<gene>
    <name evidence="1" type="ORF">GTOL_10950</name>
</gene>
<reference evidence="1" key="1">
    <citation type="submission" date="2021-04" db="EMBL/GenBank/DDBJ databases">
        <authorList>
            <person name="Hornung B."/>
        </authorList>
    </citation>
    <scope>NUCLEOTIDE SEQUENCE</scope>
    <source>
        <strain evidence="1">G5G6</strain>
    </source>
</reference>
<evidence type="ECO:0000313" key="1">
    <source>
        <dbReference type="EMBL" id="CAG4883068.1"/>
    </source>
</evidence>
<proteinExistence type="predicted"/>
<dbReference type="EMBL" id="CAJQUM010000001">
    <property type="protein sequence ID" value="CAG4883068.1"/>
    <property type="molecule type" value="Genomic_DNA"/>
</dbReference>
<keyword evidence="2" id="KW-1185">Reference proteome</keyword>
<dbReference type="AlphaFoldDB" id="A0A916J322"/>
<name>A0A916J322_9PROT</name>
<accession>A0A916J322</accession>
<dbReference type="RefSeq" id="WP_220635070.1">
    <property type="nucleotide sequence ID" value="NZ_CAJQUM010000001.1"/>
</dbReference>
<evidence type="ECO:0000313" key="2">
    <source>
        <dbReference type="Proteomes" id="UP000742786"/>
    </source>
</evidence>
<protein>
    <submittedName>
        <fullName evidence="1">Uncharacterized protein</fullName>
    </submittedName>
</protein>
<comment type="caution">
    <text evidence="1">The sequence shown here is derived from an EMBL/GenBank/DDBJ whole genome shotgun (WGS) entry which is preliminary data.</text>
</comment>
<organism evidence="1 2">
    <name type="scientific">Georgfuchsia toluolica</name>
    <dbReference type="NCBI Taxonomy" id="424218"/>
    <lineage>
        <taxon>Bacteria</taxon>
        <taxon>Pseudomonadati</taxon>
        <taxon>Pseudomonadota</taxon>
        <taxon>Betaproteobacteria</taxon>
        <taxon>Nitrosomonadales</taxon>
        <taxon>Sterolibacteriaceae</taxon>
        <taxon>Georgfuchsia</taxon>
    </lineage>
</organism>
<sequence length="117" mass="12588">MNNPAAAASLLQTEDAAARLLEAERTTYAEIELCRRDALRLVVTSWLRAALVHKRTEARIGRLREQMTLATQARQTRICAEIAALTSDTESDGVDLAALDAAIARVIEELAGALASG</sequence>